<comment type="caution">
    <text evidence="7">The sequence shown here is derived from an EMBL/GenBank/DDBJ whole genome shotgun (WGS) entry which is preliminary data.</text>
</comment>
<keyword evidence="8" id="KW-1185">Reference proteome</keyword>
<feature type="domain" description="Solute-binding protein family 3/N-terminal" evidence="6">
    <location>
        <begin position="54"/>
        <end position="276"/>
    </location>
</feature>
<evidence type="ECO:0000259" key="6">
    <source>
        <dbReference type="SMART" id="SM00062"/>
    </source>
</evidence>
<evidence type="ECO:0000256" key="1">
    <source>
        <dbReference type="ARBA" id="ARBA00004196"/>
    </source>
</evidence>
<evidence type="ECO:0000256" key="2">
    <source>
        <dbReference type="ARBA" id="ARBA00010333"/>
    </source>
</evidence>
<name>A0ABV9MH91_9BACL</name>
<comment type="subcellular location">
    <subcellularLocation>
        <location evidence="1">Cell envelope</location>
    </subcellularLocation>
</comment>
<dbReference type="RefSeq" id="WP_377279928.1">
    <property type="nucleotide sequence ID" value="NZ_JBHSGL010000015.1"/>
</dbReference>
<organism evidence="7 8">
    <name type="scientific">Planococcus dechangensis</name>
    <dbReference type="NCBI Taxonomy" id="1176255"/>
    <lineage>
        <taxon>Bacteria</taxon>
        <taxon>Bacillati</taxon>
        <taxon>Bacillota</taxon>
        <taxon>Bacilli</taxon>
        <taxon>Bacillales</taxon>
        <taxon>Caryophanaceae</taxon>
        <taxon>Planococcus</taxon>
    </lineage>
</organism>
<dbReference type="InterPro" id="IPR001638">
    <property type="entry name" value="Solute-binding_3/MltF_N"/>
</dbReference>
<dbReference type="PROSITE" id="PS51257">
    <property type="entry name" value="PROKAR_LIPOPROTEIN"/>
    <property type="match status" value="1"/>
</dbReference>
<evidence type="ECO:0000313" key="7">
    <source>
        <dbReference type="EMBL" id="MFC4714203.1"/>
    </source>
</evidence>
<evidence type="ECO:0000256" key="5">
    <source>
        <dbReference type="SAM" id="SignalP"/>
    </source>
</evidence>
<evidence type="ECO:0000256" key="3">
    <source>
        <dbReference type="ARBA" id="ARBA00022729"/>
    </source>
</evidence>
<dbReference type="Proteomes" id="UP001595932">
    <property type="component" value="Unassembled WGS sequence"/>
</dbReference>
<dbReference type="PROSITE" id="PS01039">
    <property type="entry name" value="SBP_BACTERIAL_3"/>
    <property type="match status" value="1"/>
</dbReference>
<dbReference type="Pfam" id="PF00497">
    <property type="entry name" value="SBP_bac_3"/>
    <property type="match status" value="1"/>
</dbReference>
<evidence type="ECO:0000313" key="8">
    <source>
        <dbReference type="Proteomes" id="UP001595932"/>
    </source>
</evidence>
<dbReference type="EMBL" id="JBHSGL010000015">
    <property type="protein sequence ID" value="MFC4714203.1"/>
    <property type="molecule type" value="Genomic_DNA"/>
</dbReference>
<dbReference type="SUPFAM" id="SSF53850">
    <property type="entry name" value="Periplasmic binding protein-like II"/>
    <property type="match status" value="1"/>
</dbReference>
<dbReference type="Gene3D" id="3.40.190.10">
    <property type="entry name" value="Periplasmic binding protein-like II"/>
    <property type="match status" value="2"/>
</dbReference>
<protein>
    <submittedName>
        <fullName evidence="7">Transporter substrate-binding domain-containing protein</fullName>
    </submittedName>
</protein>
<feature type="chain" id="PRO_5046124357" evidence="5">
    <location>
        <begin position="23"/>
        <end position="284"/>
    </location>
</feature>
<evidence type="ECO:0000256" key="4">
    <source>
        <dbReference type="RuleBase" id="RU003744"/>
    </source>
</evidence>
<reference evidence="8" key="1">
    <citation type="journal article" date="2019" name="Int. J. Syst. Evol. Microbiol.">
        <title>The Global Catalogue of Microorganisms (GCM) 10K type strain sequencing project: providing services to taxonomists for standard genome sequencing and annotation.</title>
        <authorList>
            <consortium name="The Broad Institute Genomics Platform"/>
            <consortium name="The Broad Institute Genome Sequencing Center for Infectious Disease"/>
            <person name="Wu L."/>
            <person name="Ma J."/>
        </authorList>
    </citation>
    <scope>NUCLEOTIDE SEQUENCE [LARGE SCALE GENOMIC DNA]</scope>
    <source>
        <strain evidence="8">CGMCC 1.12151</strain>
    </source>
</reference>
<gene>
    <name evidence="7" type="ORF">ACFO5U_15240</name>
</gene>
<proteinExistence type="inferred from homology"/>
<accession>A0ABV9MH91</accession>
<keyword evidence="3 5" id="KW-0732">Signal</keyword>
<feature type="signal peptide" evidence="5">
    <location>
        <begin position="1"/>
        <end position="22"/>
    </location>
</feature>
<dbReference type="PANTHER" id="PTHR35936">
    <property type="entry name" value="MEMBRANE-BOUND LYTIC MUREIN TRANSGLYCOSYLASE F"/>
    <property type="match status" value="1"/>
</dbReference>
<comment type="similarity">
    <text evidence="2 4">Belongs to the bacterial solute-binding protein 3 family.</text>
</comment>
<dbReference type="PANTHER" id="PTHR35936:SF34">
    <property type="entry name" value="ABC TRANSPORTER EXTRACELLULAR-BINDING PROTEIN YCKB-RELATED"/>
    <property type="match status" value="1"/>
</dbReference>
<sequence>MEKSKQLLLFVLILATALIAAACGSEDADSSANASEASESGEQNSWERIEESGKLVVGTEGLYFPVTYFDETTKELTGFDVEVVRALGDKLGLEVEFKTMEFDGLLPALRNNQIDVAANDFSITEERLEKFDFTVPVKHSYGSALVRESDNSEIDTVDDLEGKKVGGAATSNYSDYAKEQGAEVIVYTGSDTVLPEIVQGRVDATLNDYLVLIQALEQFDKPGLKLAENVKFLPNSSGLVLQKDSPELKEKLDDALTELIEDGTVTEIALEFLGADVTEPVDVE</sequence>
<dbReference type="SMART" id="SM00062">
    <property type="entry name" value="PBPb"/>
    <property type="match status" value="1"/>
</dbReference>
<dbReference type="InterPro" id="IPR018313">
    <property type="entry name" value="SBP_3_CS"/>
</dbReference>